<reference evidence="4 5" key="1">
    <citation type="submission" date="2021-02" db="EMBL/GenBank/DDBJ databases">
        <title>Variation within the Batrachochytrium salamandrivorans European outbreak.</title>
        <authorList>
            <person name="Kelly M."/>
            <person name="Pasmans F."/>
            <person name="Shea T.P."/>
            <person name="Munoz J.F."/>
            <person name="Carranza S."/>
            <person name="Cuomo C.A."/>
            <person name="Martel A."/>
        </authorList>
    </citation>
    <scope>NUCLEOTIDE SEQUENCE [LARGE SCALE GENOMIC DNA]</scope>
    <source>
        <strain evidence="4 5">AMFP18/2</strain>
    </source>
</reference>
<accession>A0ABQ8FMN1</accession>
<gene>
    <name evidence="4" type="ORF">BASA50_001945</name>
</gene>
<dbReference type="SUPFAM" id="SSF47473">
    <property type="entry name" value="EF-hand"/>
    <property type="match status" value="1"/>
</dbReference>
<dbReference type="Proteomes" id="UP001648503">
    <property type="component" value="Unassembled WGS sequence"/>
</dbReference>
<name>A0ABQ8FMN1_9FUNG</name>
<keyword evidence="5" id="KW-1185">Reference proteome</keyword>
<sequence length="622" mass="72643">MSSRTNLEDMLHSDTNEHSATKPERIYRILPRSQALIYEVQIKEVFENTPKSPHVERVNCCFRILKDLIPQSGIFSEVFNVIMHELERSVFSYHITSAIENSKTHALVEDLQQKLKFRDHDLTILYKKNIFLKQEICEWERREKALKEELAKLKTNIQQHEKEKSEIHLITTRENETLQKTIEELRSSLSQSNDVIEKLAIFKATYSGSTESNKIEDEKSNTKHTLVMNSREMLSYDSYQAKKLQRQFAEVLDLQLDDYDSTLAQIHKKREIILSGSGDLRAESLDQESFENELENLSNGFISRIQSLLDELKLLDTHTKGLELVKSKLDSDKKDALLDRMGDISLRKYSGVMQYSTDGGQTFQTYSKINYCKKCGAKSVICPHRGVDSEIIALSEGCTHLRFIHPPLNLKASFNIEDECTKKVAGRTCFEESERIYETENKNVSKVFMRIWGDYYQKRNGFKPQLNRTYTLQKLQSFIQEVYDIRWKLEEKYNESGIPDELGLPRFIARIEPNFNFFYRCFQQLDYQNNGYLSYDDFDEALSQILPTVPIRERSVRYKLAELDGKKDAVELERLAHIAAYIMMYTCYKSEWANQSLISHDFIERVGSRDSKTGEYDLCFGY</sequence>
<evidence type="ECO:0000259" key="3">
    <source>
        <dbReference type="PROSITE" id="PS50222"/>
    </source>
</evidence>
<organism evidence="4 5">
    <name type="scientific">Batrachochytrium salamandrivorans</name>
    <dbReference type="NCBI Taxonomy" id="1357716"/>
    <lineage>
        <taxon>Eukaryota</taxon>
        <taxon>Fungi</taxon>
        <taxon>Fungi incertae sedis</taxon>
        <taxon>Chytridiomycota</taxon>
        <taxon>Chytridiomycota incertae sedis</taxon>
        <taxon>Chytridiomycetes</taxon>
        <taxon>Rhizophydiales</taxon>
        <taxon>Rhizophydiales incertae sedis</taxon>
        <taxon>Batrachochytrium</taxon>
    </lineage>
</organism>
<evidence type="ECO:0000313" key="4">
    <source>
        <dbReference type="EMBL" id="KAH6600940.1"/>
    </source>
</evidence>
<evidence type="ECO:0000256" key="1">
    <source>
        <dbReference type="SAM" id="Coils"/>
    </source>
</evidence>
<evidence type="ECO:0000256" key="2">
    <source>
        <dbReference type="SAM" id="MobiDB-lite"/>
    </source>
</evidence>
<feature type="coiled-coil region" evidence="1">
    <location>
        <begin position="143"/>
        <end position="195"/>
    </location>
</feature>
<dbReference type="PROSITE" id="PS50222">
    <property type="entry name" value="EF_HAND_2"/>
    <property type="match status" value="1"/>
</dbReference>
<protein>
    <recommendedName>
        <fullName evidence="3">EF-hand domain-containing protein</fullName>
    </recommendedName>
</protein>
<comment type="caution">
    <text evidence="4">The sequence shown here is derived from an EMBL/GenBank/DDBJ whole genome shotgun (WGS) entry which is preliminary data.</text>
</comment>
<evidence type="ECO:0000313" key="5">
    <source>
        <dbReference type="Proteomes" id="UP001648503"/>
    </source>
</evidence>
<feature type="domain" description="EF-hand" evidence="3">
    <location>
        <begin position="513"/>
        <end position="548"/>
    </location>
</feature>
<dbReference type="InterPro" id="IPR002048">
    <property type="entry name" value="EF_hand_dom"/>
</dbReference>
<dbReference type="EMBL" id="JAFCIX010000024">
    <property type="protein sequence ID" value="KAH6600940.1"/>
    <property type="molecule type" value="Genomic_DNA"/>
</dbReference>
<keyword evidence="1" id="KW-0175">Coiled coil</keyword>
<feature type="region of interest" description="Disordered" evidence="2">
    <location>
        <begin position="1"/>
        <end position="23"/>
    </location>
</feature>
<proteinExistence type="predicted"/>
<dbReference type="InterPro" id="IPR011992">
    <property type="entry name" value="EF-hand-dom_pair"/>
</dbReference>